<feature type="transmembrane region" description="Helical" evidence="1">
    <location>
        <begin position="71"/>
        <end position="99"/>
    </location>
</feature>
<organism evidence="2 3">
    <name type="scientific">Chitinophaga niabensis</name>
    <dbReference type="NCBI Taxonomy" id="536979"/>
    <lineage>
        <taxon>Bacteria</taxon>
        <taxon>Pseudomonadati</taxon>
        <taxon>Bacteroidota</taxon>
        <taxon>Chitinophagia</taxon>
        <taxon>Chitinophagales</taxon>
        <taxon>Chitinophagaceae</taxon>
        <taxon>Chitinophaga</taxon>
    </lineage>
</organism>
<proteinExistence type="predicted"/>
<keyword evidence="1" id="KW-0812">Transmembrane</keyword>
<dbReference type="STRING" id="536979.SAMN04488055_4403"/>
<keyword evidence="3" id="KW-1185">Reference proteome</keyword>
<feature type="transmembrane region" description="Helical" evidence="1">
    <location>
        <begin position="128"/>
        <end position="155"/>
    </location>
</feature>
<accession>A0A1N6JTW3</accession>
<dbReference type="Proteomes" id="UP000185003">
    <property type="component" value="Unassembled WGS sequence"/>
</dbReference>
<feature type="transmembrane region" description="Helical" evidence="1">
    <location>
        <begin position="12"/>
        <end position="34"/>
    </location>
</feature>
<protein>
    <recommendedName>
        <fullName evidence="4">DUF4199 domain-containing protein</fullName>
    </recommendedName>
</protein>
<dbReference type="AlphaFoldDB" id="A0A1N6JTW3"/>
<gene>
    <name evidence="2" type="ORF">SAMN04488055_4403</name>
</gene>
<evidence type="ECO:0000313" key="3">
    <source>
        <dbReference type="Proteomes" id="UP000185003"/>
    </source>
</evidence>
<reference evidence="2 3" key="1">
    <citation type="submission" date="2016-11" db="EMBL/GenBank/DDBJ databases">
        <authorList>
            <person name="Jaros S."/>
            <person name="Januszkiewicz K."/>
            <person name="Wedrychowicz H."/>
        </authorList>
    </citation>
    <scope>NUCLEOTIDE SEQUENCE [LARGE SCALE GENOMIC DNA]</scope>
    <source>
        <strain evidence="2 3">DSM 24787</strain>
    </source>
</reference>
<evidence type="ECO:0000313" key="2">
    <source>
        <dbReference type="EMBL" id="SIO47649.1"/>
    </source>
</evidence>
<feature type="transmembrane region" description="Helical" evidence="1">
    <location>
        <begin position="40"/>
        <end position="59"/>
    </location>
</feature>
<dbReference type="EMBL" id="FSRA01000002">
    <property type="protein sequence ID" value="SIO47649.1"/>
    <property type="molecule type" value="Genomic_DNA"/>
</dbReference>
<name>A0A1N6JTW3_9BACT</name>
<sequence>MPETTITSPLKLTWVYGILIAFVCIALTMIFYMTQWAADLWTGYLVSGVLFLGVLFSVIHANKAMGGKASIGSLLTTGVLTAAIAIIMISTATILFHLATEPNVDNSVNIPSDGGHLSEYSVTKREGFWIYLVTNVLFMNLVLGFLAAGIGAMTVKRNQKTTAAK</sequence>
<dbReference type="RefSeq" id="WP_074241751.1">
    <property type="nucleotide sequence ID" value="NZ_FSRA01000002.1"/>
</dbReference>
<keyword evidence="1" id="KW-0472">Membrane</keyword>
<keyword evidence="1" id="KW-1133">Transmembrane helix</keyword>
<dbReference type="OrthoDB" id="664092at2"/>
<evidence type="ECO:0000256" key="1">
    <source>
        <dbReference type="SAM" id="Phobius"/>
    </source>
</evidence>
<evidence type="ECO:0008006" key="4">
    <source>
        <dbReference type="Google" id="ProtNLM"/>
    </source>
</evidence>